<evidence type="ECO:0000256" key="2">
    <source>
        <dbReference type="ARBA" id="ARBA00023002"/>
    </source>
</evidence>
<dbReference type="OrthoDB" id="2129491at2759"/>
<dbReference type="Gene3D" id="3.40.50.720">
    <property type="entry name" value="NAD(P)-binding Rossmann-like Domain"/>
    <property type="match status" value="1"/>
</dbReference>
<evidence type="ECO:0000313" key="15">
    <source>
        <dbReference type="Proteomes" id="UP000659654"/>
    </source>
</evidence>
<dbReference type="PANTHER" id="PTHR22604">
    <property type="entry name" value="OXIDOREDUCTASES"/>
    <property type="match status" value="1"/>
</dbReference>
<evidence type="ECO:0000256" key="4">
    <source>
        <dbReference type="ARBA" id="ARBA00038984"/>
    </source>
</evidence>
<dbReference type="InterPro" id="IPR000683">
    <property type="entry name" value="Gfo/Idh/MocA-like_OxRdtase_N"/>
</dbReference>
<dbReference type="SUPFAM" id="SSF55347">
    <property type="entry name" value="Glyceraldehyde-3-phosphate dehydrogenase-like, C-terminal domain"/>
    <property type="match status" value="1"/>
</dbReference>
<sequence length="352" mass="41312">MTEELRWGQELRWGLIGCGKISHDFGKSLDKAEKPHKVVACAASSLERAQKFAKEHFPHATPYGSYEELLKDPHIDAVYVGVHNEAHCPWAAKAVEAGKHVLCEKPFGTCAGEVRQTIKRLKNRKTFLMEAFWSRFFPAWRYIRNIVDTKEWGEPRVVQANFGYPHEDNWRCNERAEGALTLYGLYVIMLSHYIYKRKPEKVSVIGAKDKVHDSDEWATIVLEYGPQQRAVLYYDSRTWLPQNAFVSFDKGHITLPEYFWCPEKLIRWEGETWYNNEHNKKTIEFPLNDDRFFNYNHSSGLRYEADHLYEQVQKGRIESDFHPLSATLEIVETMDEVRRQLGVHFPHDDRFK</sequence>
<evidence type="ECO:0000256" key="6">
    <source>
        <dbReference type="ARBA" id="ARBA00042926"/>
    </source>
</evidence>
<accession>A0A1I7SUL4</accession>
<organism evidence="14 16">
    <name type="scientific">Bursaphelenchus xylophilus</name>
    <name type="common">Pinewood nematode worm</name>
    <name type="synonym">Aphelenchoides xylophilus</name>
    <dbReference type="NCBI Taxonomy" id="6326"/>
    <lineage>
        <taxon>Eukaryota</taxon>
        <taxon>Metazoa</taxon>
        <taxon>Ecdysozoa</taxon>
        <taxon>Nematoda</taxon>
        <taxon>Chromadorea</taxon>
        <taxon>Rhabditida</taxon>
        <taxon>Tylenchina</taxon>
        <taxon>Tylenchomorpha</taxon>
        <taxon>Aphelenchoidea</taxon>
        <taxon>Aphelenchoididae</taxon>
        <taxon>Bursaphelenchus</taxon>
    </lineage>
</organism>
<dbReference type="GO" id="GO:0000166">
    <property type="term" value="F:nucleotide binding"/>
    <property type="evidence" value="ECO:0007669"/>
    <property type="project" value="InterPro"/>
</dbReference>
<evidence type="ECO:0000256" key="3">
    <source>
        <dbReference type="ARBA" id="ARBA00038853"/>
    </source>
</evidence>
<dbReference type="InterPro" id="IPR055170">
    <property type="entry name" value="GFO_IDH_MocA-like_dom"/>
</dbReference>
<reference evidence="16" key="1">
    <citation type="submission" date="2016-11" db="UniProtKB">
        <authorList>
            <consortium name="WormBaseParasite"/>
        </authorList>
    </citation>
    <scope>IDENTIFICATION</scope>
</reference>
<dbReference type="InterPro" id="IPR050984">
    <property type="entry name" value="Gfo/Idh/MocA_domain"/>
</dbReference>
<protein>
    <recommendedName>
        <fullName evidence="5">Trans-1,2-dihydrobenzene-1,2-diol dehydrogenase</fullName>
        <ecNumber evidence="4">1.1.1.179</ecNumber>
        <ecNumber evidence="3">1.3.1.20</ecNumber>
    </recommendedName>
    <alternativeName>
        <fullName evidence="8">D-xylose 1-dehydrogenase</fullName>
    </alternativeName>
    <alternativeName>
        <fullName evidence="7">D-xylose-NADP dehydrogenase</fullName>
    </alternativeName>
    <alternativeName>
        <fullName evidence="6">Dimeric dihydrodiol dehydrogenase</fullName>
    </alternativeName>
</protein>
<dbReference type="EC" id="1.1.1.179" evidence="4"/>
<gene>
    <name evidence="13" type="ORF">BXYJ_LOCUS10292</name>
</gene>
<comment type="catalytic activity">
    <reaction evidence="9">
        <text>(1R,2R)-1,2-dihydrobenzene-1,2-diol + NADP(+) = catechol + NADPH + H(+)</text>
        <dbReference type="Rhea" id="RHEA:16729"/>
        <dbReference type="ChEBI" id="CHEBI:10702"/>
        <dbReference type="ChEBI" id="CHEBI:15378"/>
        <dbReference type="ChEBI" id="CHEBI:18135"/>
        <dbReference type="ChEBI" id="CHEBI:57783"/>
        <dbReference type="ChEBI" id="CHEBI:58349"/>
        <dbReference type="EC" id="1.3.1.20"/>
    </reaction>
</comment>
<feature type="domain" description="GFO/IDH/MocA-like oxidoreductase" evidence="12">
    <location>
        <begin position="140"/>
        <end position="253"/>
    </location>
</feature>
<evidence type="ECO:0000256" key="9">
    <source>
        <dbReference type="ARBA" id="ARBA00047423"/>
    </source>
</evidence>
<evidence type="ECO:0000313" key="16">
    <source>
        <dbReference type="WBParaSite" id="BXY_1673600.1"/>
    </source>
</evidence>
<comment type="similarity">
    <text evidence="1">Belongs to the Gfo/Idh/MocA family.</text>
</comment>
<reference evidence="13" key="2">
    <citation type="submission" date="2020-09" db="EMBL/GenBank/DDBJ databases">
        <authorList>
            <person name="Kikuchi T."/>
        </authorList>
    </citation>
    <scope>NUCLEOTIDE SEQUENCE</scope>
    <source>
        <strain evidence="13">Ka4C1</strain>
    </source>
</reference>
<dbReference type="Pfam" id="PF22725">
    <property type="entry name" value="GFO_IDH_MocA_C3"/>
    <property type="match status" value="1"/>
</dbReference>
<evidence type="ECO:0000256" key="8">
    <source>
        <dbReference type="ARBA" id="ARBA00043025"/>
    </source>
</evidence>
<evidence type="ECO:0000259" key="11">
    <source>
        <dbReference type="Pfam" id="PF01408"/>
    </source>
</evidence>
<dbReference type="SMR" id="A0A1I7SUL4"/>
<dbReference type="Gene3D" id="3.30.360.10">
    <property type="entry name" value="Dihydrodipicolinate Reductase, domain 2"/>
    <property type="match status" value="1"/>
</dbReference>
<dbReference type="AlphaFoldDB" id="A0A1I7SUL4"/>
<dbReference type="InterPro" id="IPR036291">
    <property type="entry name" value="NAD(P)-bd_dom_sf"/>
</dbReference>
<evidence type="ECO:0000313" key="14">
    <source>
        <dbReference type="Proteomes" id="UP000095284"/>
    </source>
</evidence>
<dbReference type="GO" id="GO:0047115">
    <property type="term" value="F:trans-1,2-dihydrobenzene-1,2-diol dehydrogenase activity"/>
    <property type="evidence" value="ECO:0007669"/>
    <property type="project" value="UniProtKB-EC"/>
</dbReference>
<keyword evidence="15" id="KW-1185">Reference proteome</keyword>
<comment type="catalytic activity">
    <reaction evidence="10">
        <text>D-xylose + NADP(+) = D-xylono-1,5-lactone + NADPH + H(+)</text>
        <dbReference type="Rhea" id="RHEA:22000"/>
        <dbReference type="ChEBI" id="CHEBI:15378"/>
        <dbReference type="ChEBI" id="CHEBI:15867"/>
        <dbReference type="ChEBI" id="CHEBI:53455"/>
        <dbReference type="ChEBI" id="CHEBI:57783"/>
        <dbReference type="ChEBI" id="CHEBI:58349"/>
        <dbReference type="EC" id="1.1.1.179"/>
    </reaction>
</comment>
<name>A0A1I7SUL4_BURXY</name>
<dbReference type="Proteomes" id="UP000582659">
    <property type="component" value="Unassembled WGS sequence"/>
</dbReference>
<proteinExistence type="inferred from homology"/>
<dbReference type="EMBL" id="CAJFDI010000004">
    <property type="protein sequence ID" value="CAD5228133.1"/>
    <property type="molecule type" value="Genomic_DNA"/>
</dbReference>
<keyword evidence="2" id="KW-0560">Oxidoreductase</keyword>
<dbReference type="SUPFAM" id="SSF51735">
    <property type="entry name" value="NAD(P)-binding Rossmann-fold domains"/>
    <property type="match status" value="1"/>
</dbReference>
<evidence type="ECO:0000256" key="1">
    <source>
        <dbReference type="ARBA" id="ARBA00010928"/>
    </source>
</evidence>
<dbReference type="EC" id="1.3.1.20" evidence="3"/>
<dbReference type="Proteomes" id="UP000095284">
    <property type="component" value="Unplaced"/>
</dbReference>
<evidence type="ECO:0000256" key="10">
    <source>
        <dbReference type="ARBA" id="ARBA00049233"/>
    </source>
</evidence>
<evidence type="ECO:0000256" key="5">
    <source>
        <dbReference type="ARBA" id="ARBA00040603"/>
    </source>
</evidence>
<dbReference type="eggNOG" id="KOG2741">
    <property type="taxonomic scope" value="Eukaryota"/>
</dbReference>
<dbReference type="WBParaSite" id="BXY_1673600.1">
    <property type="protein sequence ID" value="BXY_1673600.1"/>
    <property type="gene ID" value="BXY_1673600"/>
</dbReference>
<dbReference type="Proteomes" id="UP000659654">
    <property type="component" value="Unassembled WGS sequence"/>
</dbReference>
<evidence type="ECO:0000313" key="13">
    <source>
        <dbReference type="EMBL" id="CAD5228133.1"/>
    </source>
</evidence>
<dbReference type="GO" id="GO:0047837">
    <property type="term" value="F:D-xylose 1-dehydrogenase (NADP+) activity"/>
    <property type="evidence" value="ECO:0007669"/>
    <property type="project" value="UniProtKB-EC"/>
</dbReference>
<feature type="domain" description="Gfo/Idh/MocA-like oxidoreductase N-terminal" evidence="11">
    <location>
        <begin position="11"/>
        <end position="130"/>
    </location>
</feature>
<dbReference type="PANTHER" id="PTHR22604:SF105">
    <property type="entry name" value="TRANS-1,2-DIHYDROBENZENE-1,2-DIOL DEHYDROGENASE"/>
    <property type="match status" value="1"/>
</dbReference>
<dbReference type="EMBL" id="CAJFCV020000004">
    <property type="protein sequence ID" value="CAG9118600.1"/>
    <property type="molecule type" value="Genomic_DNA"/>
</dbReference>
<evidence type="ECO:0000259" key="12">
    <source>
        <dbReference type="Pfam" id="PF22725"/>
    </source>
</evidence>
<evidence type="ECO:0000256" key="7">
    <source>
        <dbReference type="ARBA" id="ARBA00042988"/>
    </source>
</evidence>
<dbReference type="Pfam" id="PF01408">
    <property type="entry name" value="GFO_IDH_MocA"/>
    <property type="match status" value="1"/>
</dbReference>